<dbReference type="InterPro" id="IPR051452">
    <property type="entry name" value="Diverse_Oxidoreductases"/>
</dbReference>
<dbReference type="Pfam" id="PF00111">
    <property type="entry name" value="Fer2"/>
    <property type="match status" value="1"/>
</dbReference>
<dbReference type="InterPro" id="IPR036884">
    <property type="entry name" value="2Fe-2S-bd_dom_sf"/>
</dbReference>
<evidence type="ECO:0000259" key="6">
    <source>
        <dbReference type="PROSITE" id="PS51085"/>
    </source>
</evidence>
<evidence type="ECO:0000256" key="3">
    <source>
        <dbReference type="ARBA" id="ARBA00023002"/>
    </source>
</evidence>
<dbReference type="Gene3D" id="1.10.150.120">
    <property type="entry name" value="[2Fe-2S]-binding domain"/>
    <property type="match status" value="1"/>
</dbReference>
<dbReference type="PROSITE" id="PS51085">
    <property type="entry name" value="2FE2S_FER_2"/>
    <property type="match status" value="1"/>
</dbReference>
<dbReference type="PANTHER" id="PTHR44379">
    <property type="entry name" value="OXIDOREDUCTASE WITH IRON-SULFUR SUBUNIT"/>
    <property type="match status" value="1"/>
</dbReference>
<protein>
    <submittedName>
        <fullName evidence="7">(2Fe-2S)-binding protein</fullName>
    </submittedName>
</protein>
<keyword evidence="5" id="KW-0411">Iron-sulfur</keyword>
<organism evidence="7 8">
    <name type="scientific">Haloechinothrix salitolerans</name>
    <dbReference type="NCBI Taxonomy" id="926830"/>
    <lineage>
        <taxon>Bacteria</taxon>
        <taxon>Bacillati</taxon>
        <taxon>Actinomycetota</taxon>
        <taxon>Actinomycetes</taxon>
        <taxon>Pseudonocardiales</taxon>
        <taxon>Pseudonocardiaceae</taxon>
        <taxon>Haloechinothrix</taxon>
    </lineage>
</organism>
<dbReference type="InterPro" id="IPR012675">
    <property type="entry name" value="Beta-grasp_dom_sf"/>
</dbReference>
<sequence length="158" mass="16226">MSYKFTVNEEEVDSDLAGVTPLLSVLREELGLVAAKLGCGEGRCGACTVLLDGRPVAACVVPLASVAGAEVRTAESLAAGDAPLTRVQEALLDEGGVQCGACTPGMLMTLTALAEQGKAEWTEESVRSAIAGNICRCTGYHKIVDAAMRSVPAEGGTR</sequence>
<accession>A0ABW2BV94</accession>
<keyword evidence="2" id="KW-0479">Metal-binding</keyword>
<dbReference type="EMBL" id="JBHSXX010000001">
    <property type="protein sequence ID" value="MFC6866886.1"/>
    <property type="molecule type" value="Genomic_DNA"/>
</dbReference>
<dbReference type="InterPro" id="IPR002888">
    <property type="entry name" value="2Fe-2S-bd"/>
</dbReference>
<dbReference type="InterPro" id="IPR036010">
    <property type="entry name" value="2Fe-2S_ferredoxin-like_sf"/>
</dbReference>
<dbReference type="RefSeq" id="WP_345406066.1">
    <property type="nucleotide sequence ID" value="NZ_BAABLA010000121.1"/>
</dbReference>
<dbReference type="PANTHER" id="PTHR44379:SF5">
    <property type="entry name" value="OXIDOREDUCTASE WITH IRON-SULFUR SUBUNIT"/>
    <property type="match status" value="1"/>
</dbReference>
<dbReference type="SUPFAM" id="SSF54292">
    <property type="entry name" value="2Fe-2S ferredoxin-like"/>
    <property type="match status" value="1"/>
</dbReference>
<feature type="domain" description="2Fe-2S ferredoxin-type" evidence="6">
    <location>
        <begin position="1"/>
        <end position="77"/>
    </location>
</feature>
<gene>
    <name evidence="7" type="ORF">ACFQGD_06970</name>
</gene>
<keyword evidence="3" id="KW-0560">Oxidoreductase</keyword>
<evidence type="ECO:0000256" key="2">
    <source>
        <dbReference type="ARBA" id="ARBA00022723"/>
    </source>
</evidence>
<evidence type="ECO:0000313" key="7">
    <source>
        <dbReference type="EMBL" id="MFC6866886.1"/>
    </source>
</evidence>
<reference evidence="8" key="1">
    <citation type="journal article" date="2019" name="Int. J. Syst. Evol. Microbiol.">
        <title>The Global Catalogue of Microorganisms (GCM) 10K type strain sequencing project: providing services to taxonomists for standard genome sequencing and annotation.</title>
        <authorList>
            <consortium name="The Broad Institute Genomics Platform"/>
            <consortium name="The Broad Institute Genome Sequencing Center for Infectious Disease"/>
            <person name="Wu L."/>
            <person name="Ma J."/>
        </authorList>
    </citation>
    <scope>NUCLEOTIDE SEQUENCE [LARGE SCALE GENOMIC DNA]</scope>
    <source>
        <strain evidence="8">KCTC 32255</strain>
    </source>
</reference>
<name>A0ABW2BV94_9PSEU</name>
<proteinExistence type="predicted"/>
<keyword evidence="1" id="KW-0001">2Fe-2S</keyword>
<evidence type="ECO:0000313" key="8">
    <source>
        <dbReference type="Proteomes" id="UP001596337"/>
    </source>
</evidence>
<dbReference type="Proteomes" id="UP001596337">
    <property type="component" value="Unassembled WGS sequence"/>
</dbReference>
<keyword evidence="8" id="KW-1185">Reference proteome</keyword>
<dbReference type="InterPro" id="IPR006058">
    <property type="entry name" value="2Fe2S_fd_BS"/>
</dbReference>
<keyword evidence="4" id="KW-0408">Iron</keyword>
<evidence type="ECO:0000256" key="4">
    <source>
        <dbReference type="ARBA" id="ARBA00023004"/>
    </source>
</evidence>
<dbReference type="PROSITE" id="PS00197">
    <property type="entry name" value="2FE2S_FER_1"/>
    <property type="match status" value="1"/>
</dbReference>
<dbReference type="InterPro" id="IPR001041">
    <property type="entry name" value="2Fe-2S_ferredoxin-type"/>
</dbReference>
<evidence type="ECO:0000256" key="1">
    <source>
        <dbReference type="ARBA" id="ARBA00022714"/>
    </source>
</evidence>
<dbReference type="Gene3D" id="3.10.20.30">
    <property type="match status" value="1"/>
</dbReference>
<evidence type="ECO:0000256" key="5">
    <source>
        <dbReference type="ARBA" id="ARBA00023014"/>
    </source>
</evidence>
<comment type="caution">
    <text evidence="7">The sequence shown here is derived from an EMBL/GenBank/DDBJ whole genome shotgun (WGS) entry which is preliminary data.</text>
</comment>
<dbReference type="SUPFAM" id="SSF47741">
    <property type="entry name" value="CO dehydrogenase ISP C-domain like"/>
    <property type="match status" value="1"/>
</dbReference>
<dbReference type="Pfam" id="PF01799">
    <property type="entry name" value="Fer2_2"/>
    <property type="match status" value="1"/>
</dbReference>